<feature type="region of interest" description="Disordered" evidence="1">
    <location>
        <begin position="26"/>
        <end position="45"/>
    </location>
</feature>
<organism evidence="2 3">
    <name type="scientific">Pararhizobium antarcticum</name>
    <dbReference type="NCBI Taxonomy" id="1798805"/>
    <lineage>
        <taxon>Bacteria</taxon>
        <taxon>Pseudomonadati</taxon>
        <taxon>Pseudomonadota</taxon>
        <taxon>Alphaproteobacteria</taxon>
        <taxon>Hyphomicrobiales</taxon>
        <taxon>Rhizobiaceae</taxon>
        <taxon>Rhizobium/Agrobacterium group</taxon>
        <taxon>Pararhizobium</taxon>
    </lineage>
</organism>
<name>A0A657LSV6_9HYPH</name>
<evidence type="ECO:0000313" key="2">
    <source>
        <dbReference type="EMBL" id="OJF97598.1"/>
    </source>
</evidence>
<dbReference type="RefSeq" id="WP_071832971.1">
    <property type="nucleotide sequence ID" value="NZ_LSRP01000082.1"/>
</dbReference>
<dbReference type="Proteomes" id="UP000182661">
    <property type="component" value="Unassembled WGS sequence"/>
</dbReference>
<gene>
    <name evidence="2" type="ORF">AX760_16690</name>
</gene>
<proteinExistence type="predicted"/>
<comment type="caution">
    <text evidence="2">The sequence shown here is derived from an EMBL/GenBank/DDBJ whole genome shotgun (WGS) entry which is preliminary data.</text>
</comment>
<reference evidence="2 3" key="1">
    <citation type="submission" date="2016-02" db="EMBL/GenBank/DDBJ databases">
        <title>Genome sequencing of a beta-galactosidase producing bacteria Rhizobium sp. 59.</title>
        <authorList>
            <person name="Wang D."/>
            <person name="Kot W."/>
            <person name="Qin Y."/>
            <person name="Hansen L."/>
            <person name="Naqvi K."/>
            <person name="Rensing C."/>
        </authorList>
    </citation>
    <scope>NUCLEOTIDE SEQUENCE [LARGE SCALE GENOMIC DNA]</scope>
    <source>
        <strain evidence="2 3">59</strain>
    </source>
</reference>
<accession>A0A657LSV6</accession>
<keyword evidence="3" id="KW-1185">Reference proteome</keyword>
<dbReference type="OrthoDB" id="8451942at2"/>
<evidence type="ECO:0000256" key="1">
    <source>
        <dbReference type="SAM" id="MobiDB-lite"/>
    </source>
</evidence>
<dbReference type="EMBL" id="LSRP01000082">
    <property type="protein sequence ID" value="OJF97598.1"/>
    <property type="molecule type" value="Genomic_DNA"/>
</dbReference>
<protein>
    <submittedName>
        <fullName evidence="2">Uncharacterized protein</fullName>
    </submittedName>
</protein>
<evidence type="ECO:0000313" key="3">
    <source>
        <dbReference type="Proteomes" id="UP000182661"/>
    </source>
</evidence>
<dbReference type="AlphaFoldDB" id="A0A657LSV6"/>
<sequence length="69" mass="7448">MIDERGYERRAASVMDAVAQMAVEGGTHQRAAVQRPTLDRPASEWDSATRIAASHDLAHIFSKPGGSNV</sequence>